<evidence type="ECO:0000313" key="3">
    <source>
        <dbReference type="Proteomes" id="UP001168877"/>
    </source>
</evidence>
<reference evidence="2" key="1">
    <citation type="journal article" date="2022" name="Plant J.">
        <title>Strategies of tolerance reflected in two North American maple genomes.</title>
        <authorList>
            <person name="McEvoy S.L."/>
            <person name="Sezen U.U."/>
            <person name="Trouern-Trend A."/>
            <person name="McMahon S.M."/>
            <person name="Schaberg P.G."/>
            <person name="Yang J."/>
            <person name="Wegrzyn J.L."/>
            <person name="Swenson N.G."/>
        </authorList>
    </citation>
    <scope>NUCLEOTIDE SEQUENCE</scope>
    <source>
        <strain evidence="2">NS2018</strain>
    </source>
</reference>
<sequence length="121" mass="13478">MRVDVVEIPKVEILKEHKLKPPTKSVSKMKGENKVKEPPKVEEKRKPDKRGSRKKEAELSPRKWLGQGTEIENHSSWKGTAGSTPGISISEAQATQRAAEEAAKKRAEDRVARSSRGKAKI</sequence>
<evidence type="ECO:0000256" key="1">
    <source>
        <dbReference type="SAM" id="MobiDB-lite"/>
    </source>
</evidence>
<evidence type="ECO:0000313" key="2">
    <source>
        <dbReference type="EMBL" id="KAK0588093.1"/>
    </source>
</evidence>
<dbReference type="EMBL" id="JAUESC010000382">
    <property type="protein sequence ID" value="KAK0588093.1"/>
    <property type="molecule type" value="Genomic_DNA"/>
</dbReference>
<accession>A0AA39SA37</accession>
<proteinExistence type="predicted"/>
<feature type="compositionally biased region" description="Polar residues" evidence="1">
    <location>
        <begin position="74"/>
        <end position="87"/>
    </location>
</feature>
<dbReference type="Proteomes" id="UP001168877">
    <property type="component" value="Unassembled WGS sequence"/>
</dbReference>
<name>A0AA39SA37_ACESA</name>
<dbReference type="AlphaFoldDB" id="A0AA39SA37"/>
<protein>
    <submittedName>
        <fullName evidence="2">Uncharacterized protein</fullName>
    </submittedName>
</protein>
<comment type="caution">
    <text evidence="2">The sequence shown here is derived from an EMBL/GenBank/DDBJ whole genome shotgun (WGS) entry which is preliminary data.</text>
</comment>
<reference evidence="2" key="2">
    <citation type="submission" date="2023-06" db="EMBL/GenBank/DDBJ databases">
        <authorList>
            <person name="Swenson N.G."/>
            <person name="Wegrzyn J.L."/>
            <person name="Mcevoy S.L."/>
        </authorList>
    </citation>
    <scope>NUCLEOTIDE SEQUENCE</scope>
    <source>
        <strain evidence="2">NS2018</strain>
        <tissue evidence="2">Leaf</tissue>
    </source>
</reference>
<keyword evidence="3" id="KW-1185">Reference proteome</keyword>
<feature type="compositionally biased region" description="Basic and acidic residues" evidence="1">
    <location>
        <begin position="98"/>
        <end position="112"/>
    </location>
</feature>
<feature type="region of interest" description="Disordered" evidence="1">
    <location>
        <begin position="14"/>
        <end position="121"/>
    </location>
</feature>
<feature type="compositionally biased region" description="Basic and acidic residues" evidence="1">
    <location>
        <begin position="29"/>
        <end position="61"/>
    </location>
</feature>
<organism evidence="2 3">
    <name type="scientific">Acer saccharum</name>
    <name type="common">Sugar maple</name>
    <dbReference type="NCBI Taxonomy" id="4024"/>
    <lineage>
        <taxon>Eukaryota</taxon>
        <taxon>Viridiplantae</taxon>
        <taxon>Streptophyta</taxon>
        <taxon>Embryophyta</taxon>
        <taxon>Tracheophyta</taxon>
        <taxon>Spermatophyta</taxon>
        <taxon>Magnoliopsida</taxon>
        <taxon>eudicotyledons</taxon>
        <taxon>Gunneridae</taxon>
        <taxon>Pentapetalae</taxon>
        <taxon>rosids</taxon>
        <taxon>malvids</taxon>
        <taxon>Sapindales</taxon>
        <taxon>Sapindaceae</taxon>
        <taxon>Hippocastanoideae</taxon>
        <taxon>Acereae</taxon>
        <taxon>Acer</taxon>
    </lineage>
</organism>
<gene>
    <name evidence="2" type="ORF">LWI29_034279</name>
</gene>